<dbReference type="PANTHER" id="PTHR48111:SF40">
    <property type="entry name" value="PHOSPHATE REGULON TRANSCRIPTIONAL REGULATORY PROTEIN PHOB"/>
    <property type="match status" value="1"/>
</dbReference>
<protein>
    <submittedName>
        <fullName evidence="6">Response regulator</fullName>
    </submittedName>
</protein>
<gene>
    <name evidence="6" type="ORF">KWG56_08100</name>
</gene>
<evidence type="ECO:0000256" key="4">
    <source>
        <dbReference type="PROSITE-ProRule" id="PRU00169"/>
    </source>
</evidence>
<evidence type="ECO:0000313" key="6">
    <source>
        <dbReference type="EMBL" id="QYC11896.1"/>
    </source>
</evidence>
<keyword evidence="3" id="KW-0238">DNA-binding</keyword>
<dbReference type="GeneID" id="94375225"/>
<name>A0ABX8TKY4_9CAUL</name>
<organism evidence="6 7">
    <name type="scientific">Brevundimonas nasdae</name>
    <dbReference type="NCBI Taxonomy" id="172043"/>
    <lineage>
        <taxon>Bacteria</taxon>
        <taxon>Pseudomonadati</taxon>
        <taxon>Pseudomonadota</taxon>
        <taxon>Alphaproteobacteria</taxon>
        <taxon>Caulobacterales</taxon>
        <taxon>Caulobacteraceae</taxon>
        <taxon>Brevundimonas</taxon>
    </lineage>
</organism>
<dbReference type="InterPro" id="IPR039420">
    <property type="entry name" value="WalR-like"/>
</dbReference>
<evidence type="ECO:0000256" key="1">
    <source>
        <dbReference type="ARBA" id="ARBA00022553"/>
    </source>
</evidence>
<dbReference type="PROSITE" id="PS50110">
    <property type="entry name" value="RESPONSE_REGULATORY"/>
    <property type="match status" value="1"/>
</dbReference>
<evidence type="ECO:0000259" key="5">
    <source>
        <dbReference type="PROSITE" id="PS50110"/>
    </source>
</evidence>
<dbReference type="Proteomes" id="UP000824334">
    <property type="component" value="Chromosome"/>
</dbReference>
<proteinExistence type="predicted"/>
<dbReference type="InterPro" id="IPR001789">
    <property type="entry name" value="Sig_transdc_resp-reg_receiver"/>
</dbReference>
<dbReference type="RefSeq" id="WP_219354399.1">
    <property type="nucleotide sequence ID" value="NZ_CP080034.1"/>
</dbReference>
<evidence type="ECO:0000256" key="2">
    <source>
        <dbReference type="ARBA" id="ARBA00023012"/>
    </source>
</evidence>
<dbReference type="EMBL" id="CP080034">
    <property type="protein sequence ID" value="QYC11896.1"/>
    <property type="molecule type" value="Genomic_DNA"/>
</dbReference>
<evidence type="ECO:0000313" key="7">
    <source>
        <dbReference type="Proteomes" id="UP000824334"/>
    </source>
</evidence>
<evidence type="ECO:0000256" key="3">
    <source>
        <dbReference type="ARBA" id="ARBA00023125"/>
    </source>
</evidence>
<feature type="modified residue" description="4-aspartylphosphate" evidence="4">
    <location>
        <position position="140"/>
    </location>
</feature>
<keyword evidence="2" id="KW-0902">Two-component regulatory system</keyword>
<sequence>MFDKIDPTHHDGDVRSEAIRGIDRLCEIFDPLLQDPSHNLFADQKTELAALARIFDLTTNREPAEVWSDLRTMLVPKQTSEPADAGDARTIMVVEDDPDIAVGIMSALVEAGHRLVGPFESADAAEVSAALHQVDVALVDINLSSEANGIDLARALKSRWGVPTILMSGDITALSALGDLADAVMLKPFSAQALRVAIQTVAGPPKATAASAE</sequence>
<dbReference type="PANTHER" id="PTHR48111">
    <property type="entry name" value="REGULATOR OF RPOS"/>
    <property type="match status" value="1"/>
</dbReference>
<reference evidence="6 7" key="1">
    <citation type="submission" date="2021-07" db="EMBL/GenBank/DDBJ databases">
        <title>Isolation and characterization of bacteria from a gold mining with a capacity of golden bioaccumulation.</title>
        <authorList>
            <person name="Yang X.J."/>
        </authorList>
    </citation>
    <scope>NUCLEOTIDE SEQUENCE [LARGE SCALE GENOMIC DNA]</scope>
    <source>
        <strain evidence="6 7">Au29</strain>
    </source>
</reference>
<dbReference type="SMART" id="SM00448">
    <property type="entry name" value="REC"/>
    <property type="match status" value="1"/>
</dbReference>
<feature type="domain" description="Response regulatory" evidence="5">
    <location>
        <begin position="90"/>
        <end position="202"/>
    </location>
</feature>
<keyword evidence="1 4" id="KW-0597">Phosphoprotein</keyword>
<accession>A0ABX8TKY4</accession>
<keyword evidence="7" id="KW-1185">Reference proteome</keyword>
<dbReference type="Pfam" id="PF00072">
    <property type="entry name" value="Response_reg"/>
    <property type="match status" value="1"/>
</dbReference>